<dbReference type="EMBL" id="ADLN01000067">
    <property type="protein sequence ID" value="EHI59258.1"/>
    <property type="molecule type" value="Genomic_DNA"/>
</dbReference>
<keyword evidence="2" id="KW-0813">Transport</keyword>
<evidence type="ECO:0000256" key="4">
    <source>
        <dbReference type="ARBA" id="ARBA00022496"/>
    </source>
</evidence>
<dbReference type="SUPFAM" id="SSF52540">
    <property type="entry name" value="P-loop containing nucleoside triphosphate hydrolases"/>
    <property type="match status" value="1"/>
</dbReference>
<feature type="domain" description="ABC transporter" evidence="10">
    <location>
        <begin position="2"/>
        <end position="236"/>
    </location>
</feature>
<dbReference type="RefSeq" id="WP_006780730.1">
    <property type="nucleotide sequence ID" value="NZ_CP040506.1"/>
</dbReference>
<dbReference type="SMART" id="SM00382">
    <property type="entry name" value="AAA"/>
    <property type="match status" value="1"/>
</dbReference>
<evidence type="ECO:0000256" key="9">
    <source>
        <dbReference type="ARBA" id="ARBA00023136"/>
    </source>
</evidence>
<dbReference type="AlphaFoldDB" id="G5IGX3"/>
<keyword evidence="8" id="KW-0406">Ion transport</keyword>
<evidence type="ECO:0000256" key="5">
    <source>
        <dbReference type="ARBA" id="ARBA00022741"/>
    </source>
</evidence>
<dbReference type="GO" id="GO:0005524">
    <property type="term" value="F:ATP binding"/>
    <property type="evidence" value="ECO:0007669"/>
    <property type="project" value="UniProtKB-KW"/>
</dbReference>
<sequence length="253" mass="28559">MISVSGIIKQYGTKKVLDEVSADFPTGKLVAFIGSNGAGKSTLLSIITRTLEKNEGEVLVEGRSLDRWRNRELAKHLSVLKQSNHLSVRIKVRELVSFGRFPYSHGNLTAEDEEKIDEAIAYMGLEKLTGRYLDELSGGQRQMAYIAMVIAQDTKYIFLDEPLNNLDMKHSVQIMTILRRLVHERGKTVMVVIHDINFVSHYADYIVAMKDGKIVAGGDVDEMMNSHTLEQVYGMDIEVKNINDRKVCLYYSA</sequence>
<evidence type="ECO:0000313" key="12">
    <source>
        <dbReference type="Proteomes" id="UP000005384"/>
    </source>
</evidence>
<evidence type="ECO:0000256" key="6">
    <source>
        <dbReference type="ARBA" id="ARBA00022840"/>
    </source>
</evidence>
<dbReference type="OrthoDB" id="9799337at2"/>
<dbReference type="PANTHER" id="PTHR42771:SF3">
    <property type="entry name" value="PETROBACTIN IMPORT ATP-BINDING PROTEIN YCLP"/>
    <property type="match status" value="1"/>
</dbReference>
<dbReference type="InterPro" id="IPR051535">
    <property type="entry name" value="Siderophore_ABC-ATPase"/>
</dbReference>
<dbReference type="CDD" id="cd03214">
    <property type="entry name" value="ABC_Iron-Siderophores_B12_Hemin"/>
    <property type="match status" value="1"/>
</dbReference>
<evidence type="ECO:0000256" key="2">
    <source>
        <dbReference type="ARBA" id="ARBA00022448"/>
    </source>
</evidence>
<accession>G5IGX3</accession>
<dbReference type="GO" id="GO:0016887">
    <property type="term" value="F:ATP hydrolysis activity"/>
    <property type="evidence" value="ECO:0007669"/>
    <property type="project" value="InterPro"/>
</dbReference>
<evidence type="ECO:0000259" key="10">
    <source>
        <dbReference type="PROSITE" id="PS50893"/>
    </source>
</evidence>
<dbReference type="InterPro" id="IPR027417">
    <property type="entry name" value="P-loop_NTPase"/>
</dbReference>
<dbReference type="Gene3D" id="3.40.50.300">
    <property type="entry name" value="P-loop containing nucleotide triphosphate hydrolases"/>
    <property type="match status" value="1"/>
</dbReference>
<evidence type="ECO:0000256" key="3">
    <source>
        <dbReference type="ARBA" id="ARBA00022475"/>
    </source>
</evidence>
<organism evidence="11 12">
    <name type="scientific">Hungatella hathewayi WAL-18680</name>
    <dbReference type="NCBI Taxonomy" id="742737"/>
    <lineage>
        <taxon>Bacteria</taxon>
        <taxon>Bacillati</taxon>
        <taxon>Bacillota</taxon>
        <taxon>Clostridia</taxon>
        <taxon>Lachnospirales</taxon>
        <taxon>Lachnospiraceae</taxon>
        <taxon>Hungatella</taxon>
    </lineage>
</organism>
<keyword evidence="5" id="KW-0547">Nucleotide-binding</keyword>
<evidence type="ECO:0000256" key="8">
    <source>
        <dbReference type="ARBA" id="ARBA00023065"/>
    </source>
</evidence>
<evidence type="ECO:0000256" key="1">
    <source>
        <dbReference type="ARBA" id="ARBA00004202"/>
    </source>
</evidence>
<keyword evidence="4" id="KW-0410">Iron transport</keyword>
<keyword evidence="6" id="KW-0067">ATP-binding</keyword>
<dbReference type="PROSITE" id="PS50893">
    <property type="entry name" value="ABC_TRANSPORTER_2"/>
    <property type="match status" value="1"/>
</dbReference>
<keyword evidence="3" id="KW-1003">Cell membrane</keyword>
<protein>
    <recommendedName>
        <fullName evidence="10">ABC transporter domain-containing protein</fullName>
    </recommendedName>
</protein>
<dbReference type="Proteomes" id="UP000005384">
    <property type="component" value="Unassembled WGS sequence"/>
</dbReference>
<dbReference type="FunFam" id="3.40.50.300:FF:000134">
    <property type="entry name" value="Iron-enterobactin ABC transporter ATP-binding protein"/>
    <property type="match status" value="1"/>
</dbReference>
<keyword evidence="7" id="KW-0408">Iron</keyword>
<dbReference type="HOGENOM" id="CLU_000604_1_11_9"/>
<dbReference type="InterPro" id="IPR003439">
    <property type="entry name" value="ABC_transporter-like_ATP-bd"/>
</dbReference>
<dbReference type="InterPro" id="IPR003593">
    <property type="entry name" value="AAA+_ATPase"/>
</dbReference>
<keyword evidence="9" id="KW-0472">Membrane</keyword>
<comment type="subcellular location">
    <subcellularLocation>
        <location evidence="1">Cell membrane</location>
        <topology evidence="1">Peripheral membrane protein</topology>
    </subcellularLocation>
</comment>
<dbReference type="GO" id="GO:0006826">
    <property type="term" value="P:iron ion transport"/>
    <property type="evidence" value="ECO:0007669"/>
    <property type="project" value="UniProtKB-KW"/>
</dbReference>
<evidence type="ECO:0000256" key="7">
    <source>
        <dbReference type="ARBA" id="ARBA00023004"/>
    </source>
</evidence>
<dbReference type="Pfam" id="PF00005">
    <property type="entry name" value="ABC_tran"/>
    <property type="match status" value="1"/>
</dbReference>
<dbReference type="PANTHER" id="PTHR42771">
    <property type="entry name" value="IRON(3+)-HYDROXAMATE IMPORT ATP-BINDING PROTEIN FHUC"/>
    <property type="match status" value="1"/>
</dbReference>
<name>G5IGX3_9FIRM</name>
<dbReference type="PATRIC" id="fig|742737.3.peg.2759"/>
<evidence type="ECO:0000313" key="11">
    <source>
        <dbReference type="EMBL" id="EHI59258.1"/>
    </source>
</evidence>
<dbReference type="GO" id="GO:0005886">
    <property type="term" value="C:plasma membrane"/>
    <property type="evidence" value="ECO:0007669"/>
    <property type="project" value="UniProtKB-SubCell"/>
</dbReference>
<gene>
    <name evidence="11" type="ORF">HMPREF9473_02751</name>
</gene>
<comment type="caution">
    <text evidence="11">The sequence shown here is derived from an EMBL/GenBank/DDBJ whole genome shotgun (WGS) entry which is preliminary data.</text>
</comment>
<keyword evidence="12" id="KW-1185">Reference proteome</keyword>
<proteinExistence type="predicted"/>
<reference evidence="11 12" key="1">
    <citation type="submission" date="2011-08" db="EMBL/GenBank/DDBJ databases">
        <title>The Genome Sequence of Clostridium hathewayi WAL-18680.</title>
        <authorList>
            <consortium name="The Broad Institute Genome Sequencing Platform"/>
            <person name="Earl A."/>
            <person name="Ward D."/>
            <person name="Feldgarden M."/>
            <person name="Gevers D."/>
            <person name="Finegold S.M."/>
            <person name="Summanen P.H."/>
            <person name="Molitoris D.R."/>
            <person name="Song M."/>
            <person name="Daigneault M."/>
            <person name="Allen-Vercoe E."/>
            <person name="Young S.K."/>
            <person name="Zeng Q."/>
            <person name="Gargeya S."/>
            <person name="Fitzgerald M."/>
            <person name="Haas B."/>
            <person name="Abouelleil A."/>
            <person name="Alvarado L."/>
            <person name="Arachchi H.M."/>
            <person name="Berlin A."/>
            <person name="Brown A."/>
            <person name="Chapman S.B."/>
            <person name="Chen Z."/>
            <person name="Dunbar C."/>
            <person name="Freedman E."/>
            <person name="Gearin G."/>
            <person name="Gellesch M."/>
            <person name="Goldberg J."/>
            <person name="Griggs A."/>
            <person name="Gujja S."/>
            <person name="Heiman D."/>
            <person name="Howarth C."/>
            <person name="Larson L."/>
            <person name="Lui A."/>
            <person name="MacDonald P.J.P."/>
            <person name="Montmayeur A."/>
            <person name="Murphy C."/>
            <person name="Neiman D."/>
            <person name="Pearson M."/>
            <person name="Priest M."/>
            <person name="Roberts A."/>
            <person name="Saif S."/>
            <person name="Shea T."/>
            <person name="Shenoy N."/>
            <person name="Sisk P."/>
            <person name="Stolte C."/>
            <person name="Sykes S."/>
            <person name="Wortman J."/>
            <person name="Nusbaum C."/>
            <person name="Birren B."/>
        </authorList>
    </citation>
    <scope>NUCLEOTIDE SEQUENCE [LARGE SCALE GENOMIC DNA]</scope>
    <source>
        <strain evidence="11 12">WAL-18680</strain>
    </source>
</reference>